<accession>A0A835CI51</accession>
<dbReference type="EMBL" id="JAAIUW010000003">
    <property type="protein sequence ID" value="KAF7839987.1"/>
    <property type="molecule type" value="Genomic_DNA"/>
</dbReference>
<name>A0A835CI51_9FABA</name>
<evidence type="ECO:0000313" key="2">
    <source>
        <dbReference type="EMBL" id="KAF7839987.1"/>
    </source>
</evidence>
<dbReference type="Proteomes" id="UP000634136">
    <property type="component" value="Unassembled WGS sequence"/>
</dbReference>
<proteinExistence type="predicted"/>
<gene>
    <name evidence="2" type="ORF">G2W53_008469</name>
</gene>
<evidence type="ECO:0000256" key="1">
    <source>
        <dbReference type="SAM" id="MobiDB-lite"/>
    </source>
</evidence>
<feature type="compositionally biased region" description="Polar residues" evidence="1">
    <location>
        <begin position="1"/>
        <end position="10"/>
    </location>
</feature>
<protein>
    <submittedName>
        <fullName evidence="2">Uncharacterized protein</fullName>
    </submittedName>
</protein>
<dbReference type="AlphaFoldDB" id="A0A835CI51"/>
<comment type="caution">
    <text evidence="2">The sequence shown here is derived from an EMBL/GenBank/DDBJ whole genome shotgun (WGS) entry which is preliminary data.</text>
</comment>
<evidence type="ECO:0000313" key="3">
    <source>
        <dbReference type="Proteomes" id="UP000634136"/>
    </source>
</evidence>
<keyword evidence="3" id="KW-1185">Reference proteome</keyword>
<sequence length="144" mass="15600">MLQLHQGGTYSASTSNEDDESSEADAIDSVLKYWSNSSTLIALQIPLLVSRKPTSLHSISLNPPFSLRNTSLSLCFILGFCAFPKASSFLSALIFRHCCCTLCFCSIRSPPCSAFAQFLGIPWLRVGASLGLVIEDCFGIAARK</sequence>
<organism evidence="2 3">
    <name type="scientific">Senna tora</name>
    <dbReference type="NCBI Taxonomy" id="362788"/>
    <lineage>
        <taxon>Eukaryota</taxon>
        <taxon>Viridiplantae</taxon>
        <taxon>Streptophyta</taxon>
        <taxon>Embryophyta</taxon>
        <taxon>Tracheophyta</taxon>
        <taxon>Spermatophyta</taxon>
        <taxon>Magnoliopsida</taxon>
        <taxon>eudicotyledons</taxon>
        <taxon>Gunneridae</taxon>
        <taxon>Pentapetalae</taxon>
        <taxon>rosids</taxon>
        <taxon>fabids</taxon>
        <taxon>Fabales</taxon>
        <taxon>Fabaceae</taxon>
        <taxon>Caesalpinioideae</taxon>
        <taxon>Cassia clade</taxon>
        <taxon>Senna</taxon>
    </lineage>
</organism>
<reference evidence="2" key="1">
    <citation type="submission" date="2020-09" db="EMBL/GenBank/DDBJ databases">
        <title>Genome-Enabled Discovery of Anthraquinone Biosynthesis in Senna tora.</title>
        <authorList>
            <person name="Kang S.-H."/>
            <person name="Pandey R.P."/>
            <person name="Lee C.-M."/>
            <person name="Sim J.-S."/>
            <person name="Jeong J.-T."/>
            <person name="Choi B.-S."/>
            <person name="Jung M."/>
            <person name="Ginzburg D."/>
            <person name="Zhao K."/>
            <person name="Won S.Y."/>
            <person name="Oh T.-J."/>
            <person name="Yu Y."/>
            <person name="Kim N.-H."/>
            <person name="Lee O.R."/>
            <person name="Lee T.-H."/>
            <person name="Bashyal P."/>
            <person name="Kim T.-S."/>
            <person name="Lee W.-H."/>
            <person name="Kawkins C."/>
            <person name="Kim C.-K."/>
            <person name="Kim J.S."/>
            <person name="Ahn B.O."/>
            <person name="Rhee S.Y."/>
            <person name="Sohng J.K."/>
        </authorList>
    </citation>
    <scope>NUCLEOTIDE SEQUENCE</scope>
    <source>
        <tissue evidence="2">Leaf</tissue>
    </source>
</reference>
<feature type="region of interest" description="Disordered" evidence="1">
    <location>
        <begin position="1"/>
        <end position="22"/>
    </location>
</feature>